<protein>
    <submittedName>
        <fullName evidence="1">Uncharacterized protein</fullName>
    </submittedName>
</protein>
<evidence type="ECO:0000313" key="2">
    <source>
        <dbReference type="Proteomes" id="UP001497623"/>
    </source>
</evidence>
<sequence>MLYVLKDASSNSLSLCVPDFVLLGLVARYDCVVVATPNPDVTGRLCGINDMFSDVTADNAVFITSGLEVDMCATEAIFLASSIIGDVNCFGSLDAFKLAIDDVAVVKEKVDGICVSSDLSIFSVLYGDTLRPGLGLVGDFSILEEVLILLLSVEIPESYLPNSV</sequence>
<gene>
    <name evidence="1" type="ORF">MNOR_LOCUS23539</name>
</gene>
<dbReference type="EMBL" id="CAXKWB010020844">
    <property type="protein sequence ID" value="CAL4122817.1"/>
    <property type="molecule type" value="Genomic_DNA"/>
</dbReference>
<proteinExistence type="predicted"/>
<accession>A0AAV2RHI4</accession>
<evidence type="ECO:0000313" key="1">
    <source>
        <dbReference type="EMBL" id="CAL4122817.1"/>
    </source>
</evidence>
<reference evidence="1 2" key="1">
    <citation type="submission" date="2024-05" db="EMBL/GenBank/DDBJ databases">
        <authorList>
            <person name="Wallberg A."/>
        </authorList>
    </citation>
    <scope>NUCLEOTIDE SEQUENCE [LARGE SCALE GENOMIC DNA]</scope>
</reference>
<keyword evidence="2" id="KW-1185">Reference proteome</keyword>
<dbReference type="AlphaFoldDB" id="A0AAV2RHI4"/>
<organism evidence="1 2">
    <name type="scientific">Meganyctiphanes norvegica</name>
    <name type="common">Northern krill</name>
    <name type="synonym">Thysanopoda norvegica</name>
    <dbReference type="NCBI Taxonomy" id="48144"/>
    <lineage>
        <taxon>Eukaryota</taxon>
        <taxon>Metazoa</taxon>
        <taxon>Ecdysozoa</taxon>
        <taxon>Arthropoda</taxon>
        <taxon>Crustacea</taxon>
        <taxon>Multicrustacea</taxon>
        <taxon>Malacostraca</taxon>
        <taxon>Eumalacostraca</taxon>
        <taxon>Eucarida</taxon>
        <taxon>Euphausiacea</taxon>
        <taxon>Euphausiidae</taxon>
        <taxon>Meganyctiphanes</taxon>
    </lineage>
</organism>
<name>A0AAV2RHI4_MEGNR</name>
<dbReference type="Proteomes" id="UP001497623">
    <property type="component" value="Unassembled WGS sequence"/>
</dbReference>
<comment type="caution">
    <text evidence="1">The sequence shown here is derived from an EMBL/GenBank/DDBJ whole genome shotgun (WGS) entry which is preliminary data.</text>
</comment>